<dbReference type="Gene3D" id="3.40.50.1820">
    <property type="entry name" value="alpha/beta hydrolase"/>
    <property type="match status" value="1"/>
</dbReference>
<gene>
    <name evidence="2" type="ORF">MNBD_GAMMA12-1592</name>
</gene>
<dbReference type="Pfam" id="PF00561">
    <property type="entry name" value="Abhydrolase_1"/>
    <property type="match status" value="1"/>
</dbReference>
<dbReference type="InterPro" id="IPR000073">
    <property type="entry name" value="AB_hydrolase_1"/>
</dbReference>
<organism evidence="2">
    <name type="scientific">hydrothermal vent metagenome</name>
    <dbReference type="NCBI Taxonomy" id="652676"/>
    <lineage>
        <taxon>unclassified sequences</taxon>
        <taxon>metagenomes</taxon>
        <taxon>ecological metagenomes</taxon>
    </lineage>
</organism>
<evidence type="ECO:0000313" key="2">
    <source>
        <dbReference type="EMBL" id="VAW75745.1"/>
    </source>
</evidence>
<proteinExistence type="predicted"/>
<dbReference type="PROSITE" id="PS50043">
    <property type="entry name" value="HTH_LUXR_2"/>
    <property type="match status" value="1"/>
</dbReference>
<dbReference type="Gene3D" id="1.10.10.10">
    <property type="entry name" value="Winged helix-like DNA-binding domain superfamily/Winged helix DNA-binding domain"/>
    <property type="match status" value="1"/>
</dbReference>
<sequence length="624" mass="70092">MQTNVTDLNQIIDSIYDAALRPEKWTDLLQLLGDHIDIQDIGLKITDDSTKTLEMNSSDRSSSIEQAGNSLAQVMSQIPELTIESGIDSNNDNDNVDINRILGKHFMRALQITQSLINSEQQNELIVNFLDKLPVAVFIVDQQLNIYQSNRHAGAYTHDSSVLKISNDQLSLKQLSDQKKLCELVAALANIETTLVNQLPLVTDDPESEDKQLIIIGTPIKISSVESKHLVALFVSNRKSQPLPTVEVLSEIYHLTNKEAEITRLLLHGYSINEISELTEVSKHTVRNQVKSIMSKTETSRQAELVSLILTGPGSLNFDNRAELAKLGQSGRLTSFHTNIHQLDLDSRRVISWQEYGDLSGRPVIFGHSSLGSSYEISRQQDQLLKQLGLRLIAPDRPGRCQSSPDMDMNLSSLNTDLDILLNHLNIDTFSYIGFEMGALFGAAYAAANQSRLKKLVVVSTGFMPASAAEWKQMSPFFRTNLKCAMYFPKIHRLFTNMMVHGIKYNPQRFLNTLAKQFSQSEKKFKFSEEYKLGLSTAITSSSALASMLTLECQMPPGPWDFEITDIVCEIEQWHGMEDSFVPVLSAQRLADSCHKGARQHFVENEGRFIFYTRFEDIVNSLVT</sequence>
<dbReference type="InterPro" id="IPR050471">
    <property type="entry name" value="AB_hydrolase"/>
</dbReference>
<dbReference type="SMART" id="SM00421">
    <property type="entry name" value="HTH_LUXR"/>
    <property type="match status" value="1"/>
</dbReference>
<name>A0A3B0Y4T8_9ZZZZ</name>
<evidence type="ECO:0000259" key="1">
    <source>
        <dbReference type="PROSITE" id="PS50043"/>
    </source>
</evidence>
<dbReference type="InterPro" id="IPR016032">
    <property type="entry name" value="Sig_transdc_resp-reg_C-effctor"/>
</dbReference>
<dbReference type="InterPro" id="IPR029058">
    <property type="entry name" value="AB_hydrolase_fold"/>
</dbReference>
<dbReference type="GO" id="GO:0006355">
    <property type="term" value="P:regulation of DNA-templated transcription"/>
    <property type="evidence" value="ECO:0007669"/>
    <property type="project" value="InterPro"/>
</dbReference>
<dbReference type="Pfam" id="PF00196">
    <property type="entry name" value="GerE"/>
    <property type="match status" value="1"/>
</dbReference>
<dbReference type="PANTHER" id="PTHR43433">
    <property type="entry name" value="HYDROLASE, ALPHA/BETA FOLD FAMILY PROTEIN"/>
    <property type="match status" value="1"/>
</dbReference>
<dbReference type="SUPFAM" id="SSF46894">
    <property type="entry name" value="C-terminal effector domain of the bipartite response regulators"/>
    <property type="match status" value="1"/>
</dbReference>
<dbReference type="InterPro" id="IPR036388">
    <property type="entry name" value="WH-like_DNA-bd_sf"/>
</dbReference>
<accession>A0A3B0Y4T8</accession>
<protein>
    <recommendedName>
        <fullName evidence="1">HTH luxR-type domain-containing protein</fullName>
    </recommendedName>
</protein>
<dbReference type="EMBL" id="UOFL01000092">
    <property type="protein sequence ID" value="VAW75745.1"/>
    <property type="molecule type" value="Genomic_DNA"/>
</dbReference>
<dbReference type="CDD" id="cd06170">
    <property type="entry name" value="LuxR_C_like"/>
    <property type="match status" value="1"/>
</dbReference>
<dbReference type="InterPro" id="IPR000792">
    <property type="entry name" value="Tscrpt_reg_LuxR_C"/>
</dbReference>
<dbReference type="SUPFAM" id="SSF53474">
    <property type="entry name" value="alpha/beta-Hydrolases"/>
    <property type="match status" value="1"/>
</dbReference>
<dbReference type="AlphaFoldDB" id="A0A3B0Y4T8"/>
<feature type="domain" description="HTH luxR-type" evidence="1">
    <location>
        <begin position="248"/>
        <end position="313"/>
    </location>
</feature>
<dbReference type="GO" id="GO:0003677">
    <property type="term" value="F:DNA binding"/>
    <property type="evidence" value="ECO:0007669"/>
    <property type="project" value="InterPro"/>
</dbReference>
<reference evidence="2" key="1">
    <citation type="submission" date="2018-06" db="EMBL/GenBank/DDBJ databases">
        <authorList>
            <person name="Zhirakovskaya E."/>
        </authorList>
    </citation>
    <scope>NUCLEOTIDE SEQUENCE</scope>
</reference>
<dbReference type="PRINTS" id="PR00038">
    <property type="entry name" value="HTHLUXR"/>
</dbReference>
<dbReference type="PANTHER" id="PTHR43433:SF10">
    <property type="entry name" value="AB HYDROLASE-1 DOMAIN-CONTAINING PROTEIN"/>
    <property type="match status" value="1"/>
</dbReference>